<dbReference type="CDD" id="cd07383">
    <property type="entry name" value="MPP_Dcr2"/>
    <property type="match status" value="1"/>
</dbReference>
<keyword evidence="5" id="KW-1185">Reference proteome</keyword>
<dbReference type="Gene3D" id="3.60.21.10">
    <property type="match status" value="1"/>
</dbReference>
<dbReference type="SUPFAM" id="SSF56300">
    <property type="entry name" value="Metallo-dependent phosphatases"/>
    <property type="match status" value="1"/>
</dbReference>
<evidence type="ECO:0000313" key="4">
    <source>
        <dbReference type="EMBL" id="KAG5647074.1"/>
    </source>
</evidence>
<dbReference type="PANTHER" id="PTHR32440:SF11">
    <property type="entry name" value="METALLOPHOSPHOESTERASE DOMAIN-CONTAINING PROTEIN"/>
    <property type="match status" value="1"/>
</dbReference>
<dbReference type="Pfam" id="PF00149">
    <property type="entry name" value="Metallophos"/>
    <property type="match status" value="1"/>
</dbReference>
<dbReference type="GO" id="GO:0005737">
    <property type="term" value="C:cytoplasm"/>
    <property type="evidence" value="ECO:0007669"/>
    <property type="project" value="TreeGrafter"/>
</dbReference>
<evidence type="ECO:0000313" key="5">
    <source>
        <dbReference type="Proteomes" id="UP000775547"/>
    </source>
</evidence>
<sequence length="505" mass="55428">MKVSPLSGSWSLSLLAVAIAAPQYGGYYGQLNPHPGKPRVTFRPDGTFKLTVFSDLHFGENPWDSWGPEQDRNSTRLMKTVLADEKPDYVVLNGDLVTGENTFRENSTTLIDEIVAPLNHAKIPFSSTHGNHDNQANITHAEEIQREQKVAPLSYTRAAPNGVGGVDAVPALILWFFDSRGGYSAGPNSTSLPDWVDASVANWIESETRVMNAAWGPAEKRGALVFVHIPPHIATGLQINLKSKQNPGLNGTWEPDSLKVQGSVQATTKAANSGKDDAFWKSVTQNIKNLHAVISGHVSPTCAKFEAPSAVLELGSLHNRVISHIDRLVANPELLVEPNASWKEATLDGNMWERLGYARTAWLRFMLEFADDAPLAKATPEQIERAWMESTNDLPETRQFLRKITGTQDASGKNRQEKIQLAKYRQEVAEKKMEKSRVRKAKVDAAADALAKVKPLLTITELEDACSLPRGSAGYVTVADLDLQLNWHVKYGAVTAQTSKKSAQP</sequence>
<dbReference type="AlphaFoldDB" id="A0A9P7GCI4"/>
<feature type="chain" id="PRO_5040301158" description="Calcineurin-like phosphoesterase domain-containing protein" evidence="2">
    <location>
        <begin position="21"/>
        <end position="505"/>
    </location>
</feature>
<evidence type="ECO:0000259" key="3">
    <source>
        <dbReference type="Pfam" id="PF00149"/>
    </source>
</evidence>
<organism evidence="4 5">
    <name type="scientific">Asterophora parasitica</name>
    <dbReference type="NCBI Taxonomy" id="117018"/>
    <lineage>
        <taxon>Eukaryota</taxon>
        <taxon>Fungi</taxon>
        <taxon>Dikarya</taxon>
        <taxon>Basidiomycota</taxon>
        <taxon>Agaricomycotina</taxon>
        <taxon>Agaricomycetes</taxon>
        <taxon>Agaricomycetidae</taxon>
        <taxon>Agaricales</taxon>
        <taxon>Tricholomatineae</taxon>
        <taxon>Lyophyllaceae</taxon>
        <taxon>Asterophora</taxon>
    </lineage>
</organism>
<keyword evidence="1" id="KW-0175">Coiled coil</keyword>
<evidence type="ECO:0000256" key="1">
    <source>
        <dbReference type="SAM" id="Coils"/>
    </source>
</evidence>
<reference evidence="4" key="1">
    <citation type="submission" date="2020-07" db="EMBL/GenBank/DDBJ databases">
        <authorList>
            <person name="Nieuwenhuis M."/>
            <person name="Van De Peppel L.J.J."/>
        </authorList>
    </citation>
    <scope>NUCLEOTIDE SEQUENCE</scope>
    <source>
        <strain evidence="4">AP01</strain>
        <tissue evidence="4">Mycelium</tissue>
    </source>
</reference>
<accession>A0A9P7GCI4</accession>
<dbReference type="GO" id="GO:0016788">
    <property type="term" value="F:hydrolase activity, acting on ester bonds"/>
    <property type="evidence" value="ECO:0007669"/>
    <property type="project" value="TreeGrafter"/>
</dbReference>
<dbReference type="OrthoDB" id="783096at2759"/>
<keyword evidence="2" id="KW-0732">Signal</keyword>
<protein>
    <recommendedName>
        <fullName evidence="3">Calcineurin-like phosphoesterase domain-containing protein</fullName>
    </recommendedName>
</protein>
<dbReference type="Proteomes" id="UP000775547">
    <property type="component" value="Unassembled WGS sequence"/>
</dbReference>
<dbReference type="EMBL" id="JABCKV010000013">
    <property type="protein sequence ID" value="KAG5647074.1"/>
    <property type="molecule type" value="Genomic_DNA"/>
</dbReference>
<evidence type="ECO:0000256" key="2">
    <source>
        <dbReference type="SAM" id="SignalP"/>
    </source>
</evidence>
<name>A0A9P7GCI4_9AGAR</name>
<reference evidence="4" key="2">
    <citation type="submission" date="2021-10" db="EMBL/GenBank/DDBJ databases">
        <title>Phylogenomics reveals ancestral predisposition of the termite-cultivated fungus Termitomyces towards a domesticated lifestyle.</title>
        <authorList>
            <person name="Auxier B."/>
            <person name="Grum-Grzhimaylo A."/>
            <person name="Cardenas M.E."/>
            <person name="Lodge J.D."/>
            <person name="Laessoe T."/>
            <person name="Pedersen O."/>
            <person name="Smith M.E."/>
            <person name="Kuyper T.W."/>
            <person name="Franco-Molano E.A."/>
            <person name="Baroni T.J."/>
            <person name="Aanen D.K."/>
        </authorList>
    </citation>
    <scope>NUCLEOTIDE SEQUENCE</scope>
    <source>
        <strain evidence="4">AP01</strain>
        <tissue evidence="4">Mycelium</tissue>
    </source>
</reference>
<comment type="caution">
    <text evidence="4">The sequence shown here is derived from an EMBL/GenBank/DDBJ whole genome shotgun (WGS) entry which is preliminary data.</text>
</comment>
<feature type="domain" description="Calcineurin-like phosphoesterase" evidence="3">
    <location>
        <begin position="49"/>
        <end position="297"/>
    </location>
</feature>
<proteinExistence type="predicted"/>
<feature type="coiled-coil region" evidence="1">
    <location>
        <begin position="414"/>
        <end position="441"/>
    </location>
</feature>
<gene>
    <name evidence="4" type="ORF">DXG03_001444</name>
</gene>
<feature type="signal peptide" evidence="2">
    <location>
        <begin position="1"/>
        <end position="20"/>
    </location>
</feature>
<dbReference type="PANTHER" id="PTHR32440">
    <property type="entry name" value="PHOSPHATASE DCR2-RELATED-RELATED"/>
    <property type="match status" value="1"/>
</dbReference>
<dbReference type="InterPro" id="IPR029052">
    <property type="entry name" value="Metallo-depent_PP-like"/>
</dbReference>
<dbReference type="InterPro" id="IPR004843">
    <property type="entry name" value="Calcineurin-like_PHP"/>
</dbReference>